<feature type="transmembrane region" description="Helical" evidence="8">
    <location>
        <begin position="103"/>
        <end position="122"/>
    </location>
</feature>
<dbReference type="SUPFAM" id="SSF103473">
    <property type="entry name" value="MFS general substrate transporter"/>
    <property type="match status" value="1"/>
</dbReference>
<dbReference type="Proteomes" id="UP000190027">
    <property type="component" value="Unassembled WGS sequence"/>
</dbReference>
<feature type="transmembrane region" description="Helical" evidence="8">
    <location>
        <begin position="357"/>
        <end position="379"/>
    </location>
</feature>
<dbReference type="STRING" id="1121449.SAMN02745704_02808"/>
<dbReference type="AlphaFoldDB" id="A0A1T4Y742"/>
<evidence type="ECO:0000256" key="7">
    <source>
        <dbReference type="ARBA" id="ARBA00023136"/>
    </source>
</evidence>
<dbReference type="OrthoDB" id="9780737at2"/>
<dbReference type="Gene3D" id="1.20.1250.20">
    <property type="entry name" value="MFS general substrate transporter like domains"/>
    <property type="match status" value="1"/>
</dbReference>
<feature type="transmembrane region" description="Helical" evidence="8">
    <location>
        <begin position="134"/>
        <end position="154"/>
    </location>
</feature>
<comment type="subcellular location">
    <subcellularLocation>
        <location evidence="1">Cell membrane</location>
        <topology evidence="1">Multi-pass membrane protein</topology>
    </subcellularLocation>
</comment>
<feature type="transmembrane region" description="Helical" evidence="8">
    <location>
        <begin position="77"/>
        <end position="97"/>
    </location>
</feature>
<evidence type="ECO:0000256" key="8">
    <source>
        <dbReference type="SAM" id="Phobius"/>
    </source>
</evidence>
<dbReference type="Pfam" id="PF07690">
    <property type="entry name" value="MFS_1"/>
    <property type="match status" value="1"/>
</dbReference>
<dbReference type="InterPro" id="IPR020846">
    <property type="entry name" value="MFS_dom"/>
</dbReference>
<dbReference type="PROSITE" id="PS50850">
    <property type="entry name" value="MFS"/>
    <property type="match status" value="1"/>
</dbReference>
<dbReference type="InterPro" id="IPR011701">
    <property type="entry name" value="MFS"/>
</dbReference>
<evidence type="ECO:0000256" key="6">
    <source>
        <dbReference type="ARBA" id="ARBA00022989"/>
    </source>
</evidence>
<gene>
    <name evidence="10" type="ORF">SAMN02745704_02808</name>
</gene>
<keyword evidence="7 8" id="KW-0472">Membrane</keyword>
<feature type="transmembrane region" description="Helical" evidence="8">
    <location>
        <begin position="207"/>
        <end position="227"/>
    </location>
</feature>
<feature type="transmembrane region" description="Helical" evidence="8">
    <location>
        <begin position="44"/>
        <end position="65"/>
    </location>
</feature>
<keyword evidence="6 8" id="KW-1133">Transmembrane helix</keyword>
<dbReference type="CDD" id="cd17324">
    <property type="entry name" value="MFS_NepI_like"/>
    <property type="match status" value="1"/>
</dbReference>
<proteinExistence type="inferred from homology"/>
<dbReference type="RefSeq" id="WP_078718349.1">
    <property type="nucleotide sequence ID" value="NZ_FUYC01000031.1"/>
</dbReference>
<accession>A0A1T4Y742</accession>
<evidence type="ECO:0000256" key="2">
    <source>
        <dbReference type="ARBA" id="ARBA00008335"/>
    </source>
</evidence>
<dbReference type="PANTHER" id="PTHR43271:SF1">
    <property type="entry name" value="INNER MEMBRANE TRANSPORT PROTEIN YNFM"/>
    <property type="match status" value="1"/>
</dbReference>
<evidence type="ECO:0000313" key="10">
    <source>
        <dbReference type="EMBL" id="SKA97095.1"/>
    </source>
</evidence>
<reference evidence="10 11" key="1">
    <citation type="submission" date="2017-02" db="EMBL/GenBank/DDBJ databases">
        <authorList>
            <person name="Peterson S.W."/>
        </authorList>
    </citation>
    <scope>NUCLEOTIDE SEQUENCE [LARGE SCALE GENOMIC DNA]</scope>
    <source>
        <strain evidence="10 11">DSM 16080</strain>
    </source>
</reference>
<feature type="transmembrane region" description="Helical" evidence="8">
    <location>
        <begin position="295"/>
        <end position="318"/>
    </location>
</feature>
<keyword evidence="3" id="KW-0813">Transport</keyword>
<keyword evidence="11" id="KW-1185">Reference proteome</keyword>
<comment type="similarity">
    <text evidence="2">Belongs to the major facilitator superfamily.</text>
</comment>
<feature type="transmembrane region" description="Helical" evidence="8">
    <location>
        <begin position="330"/>
        <end position="351"/>
    </location>
</feature>
<feature type="transmembrane region" description="Helical" evidence="8">
    <location>
        <begin position="247"/>
        <end position="264"/>
    </location>
</feature>
<evidence type="ECO:0000259" key="9">
    <source>
        <dbReference type="PROSITE" id="PS50850"/>
    </source>
</evidence>
<feature type="transmembrane region" description="Helical" evidence="8">
    <location>
        <begin position="160"/>
        <end position="178"/>
    </location>
</feature>
<evidence type="ECO:0000256" key="3">
    <source>
        <dbReference type="ARBA" id="ARBA00022448"/>
    </source>
</evidence>
<dbReference type="InterPro" id="IPR036259">
    <property type="entry name" value="MFS_trans_sf"/>
</dbReference>
<dbReference type="GO" id="GO:0022857">
    <property type="term" value="F:transmembrane transporter activity"/>
    <property type="evidence" value="ECO:0007669"/>
    <property type="project" value="InterPro"/>
</dbReference>
<sequence>MTTSQRADLACALFATICVTATLYAPQPLLPVLAQQYGLGKATASLAVTMALLPLALAPVGYGMLLESLPACRLARLAIVGLVAGHAGVCLAPSWGWLLGARLLQGLMAPAALTSMMTLVAGRCEPSRLRRVMSMYIATTIMGGFSGRFFAGLLGGLFTWRVPFMVLGVLLVLAFVLLRRLDTEGATGFSRPDFRHVRAALARPDFILAYCMIFCGFFSFTALLNYLPFRLAELAGGVFPTQTGSMYMGYLVGISTSVAAPRIISALGGETRAFLAGLGVIVLALGAFLSTETWVLFSALFPFCAGFFLMQTVGPTFVNTRAKEHRGVVNGLYISFYYAGGTLGSFAPGLVYHSYGWNAFLGLVLTMLLLAAFFAVRLCRTTRA</sequence>
<evidence type="ECO:0000256" key="4">
    <source>
        <dbReference type="ARBA" id="ARBA00022475"/>
    </source>
</evidence>
<dbReference type="GO" id="GO:0005886">
    <property type="term" value="C:plasma membrane"/>
    <property type="evidence" value="ECO:0007669"/>
    <property type="project" value="UniProtKB-SubCell"/>
</dbReference>
<evidence type="ECO:0000256" key="5">
    <source>
        <dbReference type="ARBA" id="ARBA00022692"/>
    </source>
</evidence>
<dbReference type="PANTHER" id="PTHR43271">
    <property type="entry name" value="BLL2771 PROTEIN"/>
    <property type="match status" value="1"/>
</dbReference>
<evidence type="ECO:0000313" key="11">
    <source>
        <dbReference type="Proteomes" id="UP000190027"/>
    </source>
</evidence>
<protein>
    <submittedName>
        <fullName evidence="10">MFS transporter, YNFM family, putative membrane transport protein</fullName>
    </submittedName>
</protein>
<feature type="transmembrane region" description="Helical" evidence="8">
    <location>
        <begin position="271"/>
        <end position="289"/>
    </location>
</feature>
<keyword evidence="4" id="KW-1003">Cell membrane</keyword>
<feature type="domain" description="Major facilitator superfamily (MFS) profile" evidence="9">
    <location>
        <begin position="1"/>
        <end position="383"/>
    </location>
</feature>
<evidence type="ECO:0000256" key="1">
    <source>
        <dbReference type="ARBA" id="ARBA00004651"/>
    </source>
</evidence>
<organism evidence="10 11">
    <name type="scientific">Paucidesulfovibrio gracilis DSM 16080</name>
    <dbReference type="NCBI Taxonomy" id="1121449"/>
    <lineage>
        <taxon>Bacteria</taxon>
        <taxon>Pseudomonadati</taxon>
        <taxon>Thermodesulfobacteriota</taxon>
        <taxon>Desulfovibrionia</taxon>
        <taxon>Desulfovibrionales</taxon>
        <taxon>Desulfovibrionaceae</taxon>
        <taxon>Paucidesulfovibrio</taxon>
    </lineage>
</organism>
<keyword evidence="5 8" id="KW-0812">Transmembrane</keyword>
<dbReference type="EMBL" id="FUYC01000031">
    <property type="protein sequence ID" value="SKA97095.1"/>
    <property type="molecule type" value="Genomic_DNA"/>
</dbReference>
<name>A0A1T4Y742_9BACT</name>